<dbReference type="Pfam" id="PF24981">
    <property type="entry name" value="Beta-prop_ATRN-LZTR1"/>
    <property type="match status" value="1"/>
</dbReference>
<feature type="compositionally biased region" description="Low complexity" evidence="3">
    <location>
        <begin position="434"/>
        <end position="454"/>
    </location>
</feature>
<evidence type="ECO:0000313" key="7">
    <source>
        <dbReference type="Proteomes" id="UP000789508"/>
    </source>
</evidence>
<dbReference type="EMBL" id="CAJVPS010000123">
    <property type="protein sequence ID" value="CAG8454864.1"/>
    <property type="molecule type" value="Genomic_DNA"/>
</dbReference>
<comment type="caution">
    <text evidence="6">The sequence shown here is derived from an EMBL/GenBank/DDBJ whole genome shotgun (WGS) entry which is preliminary data.</text>
</comment>
<dbReference type="Gene3D" id="2.120.10.80">
    <property type="entry name" value="Kelch-type beta propeller"/>
    <property type="match status" value="2"/>
</dbReference>
<evidence type="ECO:0000256" key="3">
    <source>
        <dbReference type="SAM" id="MobiDB-lite"/>
    </source>
</evidence>
<feature type="domain" description="Attractin/MKLN-like beta-propeller" evidence="5">
    <location>
        <begin position="82"/>
        <end position="336"/>
    </location>
</feature>
<evidence type="ECO:0000256" key="4">
    <source>
        <dbReference type="SAM" id="Phobius"/>
    </source>
</evidence>
<feature type="non-terminal residue" evidence="6">
    <location>
        <position position="1"/>
    </location>
</feature>
<dbReference type="SUPFAM" id="SSF117281">
    <property type="entry name" value="Kelch motif"/>
    <property type="match status" value="2"/>
</dbReference>
<protein>
    <submittedName>
        <fullName evidence="6">13512_t:CDS:1</fullName>
    </submittedName>
</protein>
<dbReference type="OrthoDB" id="2378016at2759"/>
<evidence type="ECO:0000256" key="1">
    <source>
        <dbReference type="ARBA" id="ARBA00022441"/>
    </source>
</evidence>
<dbReference type="InterPro" id="IPR056737">
    <property type="entry name" value="Beta-prop_ATRN-MKLN-like"/>
</dbReference>
<keyword evidence="7" id="KW-1185">Reference proteome</keyword>
<sequence>MRIILKVIYKILTLTRDGLKSYSSLNEFLEKPILSFDVERVTSMKLTTLGNKTKSDNLVWISMVPNYTYFLFLTFALITFENVNSQVARYGHTANLINQKIYIIGGKDATGAFVNEMQILDLSSNFSLANISNNFIKITSLNFSVAWGTSVDNGSNIFYFGGVTSENKTTADIIQYDPKQNQISKPLEVSASPSARRGLNSVIDQNGKWYIYGGSSDVDDNYHNLTSNSDTAVYYLMLTSNDDSLTFATKMFPDQTLNRFDYTATVIGNNIIYIGGLRTTNDFIGMEEIGIFQTDTMEWRKIIAANAAGLVPNRGGHTAVKLNDNSILIYGGYSPNPMNNSNAVALLSIQNLGAQNGETFTWKLPTISSSPYQNQQQIPYWHTATIYNNYMIVVYGKFDNTMTTQPAPVAILDVSNEASMTWVQSITSTPIATTPTITPITTKPKSGGKKNNPGKQKELKDGQIQDSIQSTQNLAEMVQESNSNNPEMVQHSNNINRFVQSHHLPEKIMSKSNNQIIQQPTARNNKFNFHVSFHSPI</sequence>
<keyword evidence="1" id="KW-0880">Kelch repeat</keyword>
<dbReference type="PANTHER" id="PTHR46093:SF3">
    <property type="entry name" value="ACYL-COA-BINDING DOMAIN-CONTAINING PROTEIN 4"/>
    <property type="match status" value="1"/>
</dbReference>
<keyword evidence="2" id="KW-0677">Repeat</keyword>
<keyword evidence="4" id="KW-0472">Membrane</keyword>
<keyword evidence="4" id="KW-0812">Transmembrane</keyword>
<gene>
    <name evidence="6" type="ORF">ALEPTO_LOCUS1220</name>
</gene>
<dbReference type="InterPro" id="IPR015915">
    <property type="entry name" value="Kelch-typ_b-propeller"/>
</dbReference>
<proteinExistence type="predicted"/>
<dbReference type="Proteomes" id="UP000789508">
    <property type="component" value="Unassembled WGS sequence"/>
</dbReference>
<evidence type="ECO:0000259" key="5">
    <source>
        <dbReference type="Pfam" id="PF24981"/>
    </source>
</evidence>
<feature type="transmembrane region" description="Helical" evidence="4">
    <location>
        <begin position="58"/>
        <end position="80"/>
    </location>
</feature>
<feature type="region of interest" description="Disordered" evidence="3">
    <location>
        <begin position="434"/>
        <end position="464"/>
    </location>
</feature>
<evidence type="ECO:0000313" key="6">
    <source>
        <dbReference type="EMBL" id="CAG8454864.1"/>
    </source>
</evidence>
<dbReference type="AlphaFoldDB" id="A0A9N8VMP0"/>
<accession>A0A9N8VMP0</accession>
<evidence type="ECO:0000256" key="2">
    <source>
        <dbReference type="ARBA" id="ARBA00022737"/>
    </source>
</evidence>
<organism evidence="6 7">
    <name type="scientific">Ambispora leptoticha</name>
    <dbReference type="NCBI Taxonomy" id="144679"/>
    <lineage>
        <taxon>Eukaryota</taxon>
        <taxon>Fungi</taxon>
        <taxon>Fungi incertae sedis</taxon>
        <taxon>Mucoromycota</taxon>
        <taxon>Glomeromycotina</taxon>
        <taxon>Glomeromycetes</taxon>
        <taxon>Archaeosporales</taxon>
        <taxon>Ambisporaceae</taxon>
        <taxon>Ambispora</taxon>
    </lineage>
</organism>
<keyword evidence="4" id="KW-1133">Transmembrane helix</keyword>
<name>A0A9N8VMP0_9GLOM</name>
<reference evidence="6" key="1">
    <citation type="submission" date="2021-06" db="EMBL/GenBank/DDBJ databases">
        <authorList>
            <person name="Kallberg Y."/>
            <person name="Tangrot J."/>
            <person name="Rosling A."/>
        </authorList>
    </citation>
    <scope>NUCLEOTIDE SEQUENCE</scope>
    <source>
        <strain evidence="6">FL130A</strain>
    </source>
</reference>
<dbReference type="PANTHER" id="PTHR46093">
    <property type="entry name" value="ACYL-COA-BINDING DOMAIN-CONTAINING PROTEIN 5"/>
    <property type="match status" value="1"/>
</dbReference>